<sequence length="226" mass="27164">MNLGELFHQFNVDHPMTPIDGSRMVDNPFTLQTQHKQRWGYVIYRTNYSSVEDWTKFLNMFATWTTSGFPSEDWVVGQTVRDWQKHWWQNDKTNFENASIEALRTHVRSWLAAQDVKSRRITFSKHYMFLAVGHRFLQNIRSQDLEQNHTIRDEEPYIKAYDSEIPMDDPGYAGWMKVAVTSVYNLYHEGMKHDSMRGMRSRYFEWYEDDLLEEETYLVESEFDEN</sequence>
<accession>A0A9P8G6U9</accession>
<dbReference type="EMBL" id="JAHFXS010000023">
    <property type="protein sequence ID" value="KAG9990631.1"/>
    <property type="molecule type" value="Genomic_DNA"/>
</dbReference>
<gene>
    <name evidence="1" type="ORF">KCU98_g986</name>
</gene>
<reference evidence="1" key="2">
    <citation type="submission" date="2021-08" db="EMBL/GenBank/DDBJ databases">
        <authorList>
            <person name="Gostincar C."/>
            <person name="Sun X."/>
            <person name="Song Z."/>
            <person name="Gunde-Cimerman N."/>
        </authorList>
    </citation>
    <scope>NUCLEOTIDE SEQUENCE</scope>
    <source>
        <strain evidence="1">EXF-9298</strain>
    </source>
</reference>
<proteinExistence type="predicted"/>
<protein>
    <submittedName>
        <fullName evidence="1">Uncharacterized protein</fullName>
    </submittedName>
</protein>
<evidence type="ECO:0000313" key="2">
    <source>
        <dbReference type="Proteomes" id="UP000729357"/>
    </source>
</evidence>
<feature type="non-terminal residue" evidence="1">
    <location>
        <position position="226"/>
    </location>
</feature>
<comment type="caution">
    <text evidence="1">The sequence shown here is derived from an EMBL/GenBank/DDBJ whole genome shotgun (WGS) entry which is preliminary data.</text>
</comment>
<dbReference type="AlphaFoldDB" id="A0A9P8G6U9"/>
<dbReference type="Proteomes" id="UP000729357">
    <property type="component" value="Unassembled WGS sequence"/>
</dbReference>
<evidence type="ECO:0000313" key="1">
    <source>
        <dbReference type="EMBL" id="KAG9990631.1"/>
    </source>
</evidence>
<organism evidence="1 2">
    <name type="scientific">Aureobasidium melanogenum</name>
    <name type="common">Aureobasidium pullulans var. melanogenum</name>
    <dbReference type="NCBI Taxonomy" id="46634"/>
    <lineage>
        <taxon>Eukaryota</taxon>
        <taxon>Fungi</taxon>
        <taxon>Dikarya</taxon>
        <taxon>Ascomycota</taxon>
        <taxon>Pezizomycotina</taxon>
        <taxon>Dothideomycetes</taxon>
        <taxon>Dothideomycetidae</taxon>
        <taxon>Dothideales</taxon>
        <taxon>Saccotheciaceae</taxon>
        <taxon>Aureobasidium</taxon>
    </lineage>
</organism>
<reference evidence="1" key="1">
    <citation type="journal article" date="2021" name="J Fungi (Basel)">
        <title>Virulence traits and population genomics of the black yeast Aureobasidium melanogenum.</title>
        <authorList>
            <person name="Cernosa A."/>
            <person name="Sun X."/>
            <person name="Gostincar C."/>
            <person name="Fang C."/>
            <person name="Gunde-Cimerman N."/>
            <person name="Song Z."/>
        </authorList>
    </citation>
    <scope>NUCLEOTIDE SEQUENCE</scope>
    <source>
        <strain evidence="1">EXF-9298</strain>
    </source>
</reference>
<keyword evidence="2" id="KW-1185">Reference proteome</keyword>
<name>A0A9P8G6U9_AURME</name>